<dbReference type="SUPFAM" id="SSF49879">
    <property type="entry name" value="SMAD/FHA domain"/>
    <property type="match status" value="1"/>
</dbReference>
<dbReference type="PANTHER" id="PTHR43019">
    <property type="entry name" value="SERINE ENDOPROTEASE DEGS"/>
    <property type="match status" value="1"/>
</dbReference>
<feature type="domain" description="FHA" evidence="2">
    <location>
        <begin position="32"/>
        <end position="87"/>
    </location>
</feature>
<comment type="caution">
    <text evidence="3">The sequence shown here is derived from an EMBL/GenBank/DDBJ whole genome shotgun (WGS) entry which is preliminary data.</text>
</comment>
<dbReference type="SUPFAM" id="SSF50494">
    <property type="entry name" value="Trypsin-like serine proteases"/>
    <property type="match status" value="1"/>
</dbReference>
<dbReference type="OrthoDB" id="151099at2"/>
<evidence type="ECO:0000313" key="3">
    <source>
        <dbReference type="EMBL" id="RRB00684.1"/>
    </source>
</evidence>
<dbReference type="Pfam" id="PF13365">
    <property type="entry name" value="Trypsin_2"/>
    <property type="match status" value="1"/>
</dbReference>
<protein>
    <submittedName>
        <fullName evidence="3">FHA domain-containing protein</fullName>
    </submittedName>
</protein>
<proteinExistence type="predicted"/>
<reference evidence="3 4" key="1">
    <citation type="submission" date="2018-11" db="EMBL/GenBank/DDBJ databases">
        <authorList>
            <person name="Zhou Z."/>
            <person name="Wang G."/>
        </authorList>
    </citation>
    <scope>NUCLEOTIDE SEQUENCE [LARGE SCALE GENOMIC DNA]</scope>
    <source>
        <strain evidence="3 4">KCTC52004</strain>
    </source>
</reference>
<sequence length="567" mass="61834">MSTQIDRFVIRHVTGTKANQVEEFDYKKYSELSFGRGVANDLRFDPELDSTVSREHGKIVKVEGEIPTFKVVDNNSRNGIFVNKTRITGSAVLQPGDEIQLGQGGPVFQFDLNPRPIELMQSTRFVEMPGSFKATSEIKMPIPAPGSEVDDLSNIPVKVGLGKQTVERMMVTERKKSTRSIMLVAAVILVILSTIGYAFKDKIGTTTTVVVNRTPIIHNAVKPETGLSSEQIASANTSKVVFIEFGYKLIYTPTGDDIYHQYLPVKQWDGSIKNVPMYIEVEPGVVEPLLGLKKDVAVGQPIAMHGASGSGFVVSEQGHILTNRHVAAAWNSYYDFPADAFPGILLVQGAKGWDVSPQPVQEFRWVPSETKFFGKKPMSGKVIEGVNTYLDVTFNKNEQRFPATGKPIISPKHDVAMIKIDLVEPLSPVKLRDAGKDIASGQLVTVMGYPGISPDVFVGENSSDFANRNPQFVKVPDVTVTPGNIGKVIKGQNTGKAASYYSEFGDYYQLTVNATGAGNSGGPVFDKEGNVIGIFTASNSSRDATRVTFAVPISYGLELMGRRQVVD</sequence>
<gene>
    <name evidence="3" type="ORF">EHT25_21040</name>
</gene>
<accession>A0A3P1BJT0</accession>
<evidence type="ECO:0000256" key="1">
    <source>
        <dbReference type="SAM" id="Phobius"/>
    </source>
</evidence>
<dbReference type="PROSITE" id="PS50006">
    <property type="entry name" value="FHA_DOMAIN"/>
    <property type="match status" value="1"/>
</dbReference>
<dbReference type="EMBL" id="RQJO01000010">
    <property type="protein sequence ID" value="RRB00684.1"/>
    <property type="molecule type" value="Genomic_DNA"/>
</dbReference>
<dbReference type="Proteomes" id="UP000271925">
    <property type="component" value="Unassembled WGS sequence"/>
</dbReference>
<dbReference type="InterPro" id="IPR000253">
    <property type="entry name" value="FHA_dom"/>
</dbReference>
<dbReference type="Gene3D" id="2.40.10.10">
    <property type="entry name" value="Trypsin-like serine proteases"/>
    <property type="match status" value="2"/>
</dbReference>
<dbReference type="InterPro" id="IPR008984">
    <property type="entry name" value="SMAD_FHA_dom_sf"/>
</dbReference>
<dbReference type="PANTHER" id="PTHR43019:SF23">
    <property type="entry name" value="PROTEASE DO-LIKE 5, CHLOROPLASTIC"/>
    <property type="match status" value="1"/>
</dbReference>
<organism evidence="3 4">
    <name type="scientific">Larkinella rosea</name>
    <dbReference type="NCBI Taxonomy" id="2025312"/>
    <lineage>
        <taxon>Bacteria</taxon>
        <taxon>Pseudomonadati</taxon>
        <taxon>Bacteroidota</taxon>
        <taxon>Cytophagia</taxon>
        <taxon>Cytophagales</taxon>
        <taxon>Spirosomataceae</taxon>
        <taxon>Larkinella</taxon>
    </lineage>
</organism>
<dbReference type="InterPro" id="IPR009003">
    <property type="entry name" value="Peptidase_S1_PA"/>
</dbReference>
<feature type="transmembrane region" description="Helical" evidence="1">
    <location>
        <begin position="180"/>
        <end position="199"/>
    </location>
</feature>
<name>A0A3P1BJT0_9BACT</name>
<keyword evidence="1" id="KW-0812">Transmembrane</keyword>
<keyword evidence="1" id="KW-1133">Transmembrane helix</keyword>
<dbReference type="SMART" id="SM00240">
    <property type="entry name" value="FHA"/>
    <property type="match status" value="1"/>
</dbReference>
<evidence type="ECO:0000313" key="4">
    <source>
        <dbReference type="Proteomes" id="UP000271925"/>
    </source>
</evidence>
<keyword evidence="4" id="KW-1185">Reference proteome</keyword>
<dbReference type="AlphaFoldDB" id="A0A3P1BJT0"/>
<dbReference type="CDD" id="cd00060">
    <property type="entry name" value="FHA"/>
    <property type="match status" value="1"/>
</dbReference>
<dbReference type="RefSeq" id="WP_124877150.1">
    <property type="nucleotide sequence ID" value="NZ_RQJO01000010.1"/>
</dbReference>
<dbReference type="Pfam" id="PF00498">
    <property type="entry name" value="FHA"/>
    <property type="match status" value="1"/>
</dbReference>
<keyword evidence="1" id="KW-0472">Membrane</keyword>
<dbReference type="Gene3D" id="2.60.200.20">
    <property type="match status" value="1"/>
</dbReference>
<evidence type="ECO:0000259" key="2">
    <source>
        <dbReference type="PROSITE" id="PS50006"/>
    </source>
</evidence>
<dbReference type="InterPro" id="IPR043504">
    <property type="entry name" value="Peptidase_S1_PA_chymotrypsin"/>
</dbReference>